<evidence type="ECO:0008006" key="3">
    <source>
        <dbReference type="Google" id="ProtNLM"/>
    </source>
</evidence>
<reference evidence="1 2" key="1">
    <citation type="journal article" date="2014" name="Proc. Natl. Acad. Sci. U.S.A.">
        <title>Functional type 2 photosynthetic reaction centers found in the rare bacterial phylum Gemmatimonadetes.</title>
        <authorList>
            <person name="Zeng Y."/>
            <person name="Feng F."/>
            <person name="Medova H."/>
            <person name="Dean J."/>
            <person name="Koblizek M."/>
        </authorList>
    </citation>
    <scope>NUCLEOTIDE SEQUENCE [LARGE SCALE GENOMIC DNA]</scope>
    <source>
        <strain evidence="1 2">AP64</strain>
    </source>
</reference>
<organism evidence="1 2">
    <name type="scientific">Gemmatimonas phototrophica</name>
    <dbReference type="NCBI Taxonomy" id="1379270"/>
    <lineage>
        <taxon>Bacteria</taxon>
        <taxon>Pseudomonadati</taxon>
        <taxon>Gemmatimonadota</taxon>
        <taxon>Gemmatimonadia</taxon>
        <taxon>Gemmatimonadales</taxon>
        <taxon>Gemmatimonadaceae</taxon>
        <taxon>Gemmatimonas</taxon>
    </lineage>
</organism>
<dbReference type="KEGG" id="gph:GEMMAAP_06925"/>
<reference evidence="1 2" key="2">
    <citation type="journal article" date="2016" name="Environ. Microbiol. Rep.">
        <title>Metagenomic evidence for the presence of phototrophic Gemmatimonadetes bacteria in diverse environments.</title>
        <authorList>
            <person name="Zeng Y."/>
            <person name="Baumbach J."/>
            <person name="Barbosa E.G."/>
            <person name="Azevedo V."/>
            <person name="Zhang C."/>
            <person name="Koblizek M."/>
        </authorList>
    </citation>
    <scope>NUCLEOTIDE SEQUENCE [LARGE SCALE GENOMIC DNA]</scope>
    <source>
        <strain evidence="1 2">AP64</strain>
    </source>
</reference>
<protein>
    <recommendedName>
        <fullName evidence="3">Carboxypeptidase regulatory-like domain-containing protein</fullName>
    </recommendedName>
</protein>
<accession>A0A143BJJ8</accession>
<evidence type="ECO:0000313" key="2">
    <source>
        <dbReference type="Proteomes" id="UP000076404"/>
    </source>
</evidence>
<dbReference type="EMBL" id="CP011454">
    <property type="protein sequence ID" value="AMW04650.1"/>
    <property type="molecule type" value="Genomic_DNA"/>
</dbReference>
<dbReference type="AlphaFoldDB" id="A0A143BJJ8"/>
<sequence length="128" mass="13323">MSVFALAACWSTTDPVLTAQTGGRTIVYGRVVDGDGAALTSMRVFVRHHTAVCSAAPNESATMLTDTNGRYRLELAALTTIGCVSVKVQPTAAGGFSPDSIIGLRPTFRQAAPLDSIAVNLTLRGGIQ</sequence>
<evidence type="ECO:0000313" key="1">
    <source>
        <dbReference type="EMBL" id="AMW04650.1"/>
    </source>
</evidence>
<dbReference type="InterPro" id="IPR008969">
    <property type="entry name" value="CarboxyPept-like_regulatory"/>
</dbReference>
<dbReference type="RefSeq" id="WP_026850395.1">
    <property type="nucleotide sequence ID" value="NZ_CP011454.1"/>
</dbReference>
<proteinExistence type="predicted"/>
<dbReference type="SUPFAM" id="SSF49464">
    <property type="entry name" value="Carboxypeptidase regulatory domain-like"/>
    <property type="match status" value="1"/>
</dbReference>
<keyword evidence="2" id="KW-1185">Reference proteome</keyword>
<gene>
    <name evidence="1" type="ORF">GEMMAAP_06925</name>
</gene>
<name>A0A143BJJ8_9BACT</name>
<dbReference type="Proteomes" id="UP000076404">
    <property type="component" value="Chromosome"/>
</dbReference>